<accession>A0ABM7FI44</accession>
<dbReference type="Proteomes" id="UP001321542">
    <property type="component" value="Chromosome"/>
</dbReference>
<protein>
    <submittedName>
        <fullName evidence="2">Uncharacterized protein</fullName>
    </submittedName>
</protein>
<dbReference type="RefSeq" id="WP_286260470.1">
    <property type="nucleotide sequence ID" value="NZ_AP018448.1"/>
</dbReference>
<feature type="region of interest" description="Disordered" evidence="1">
    <location>
        <begin position="49"/>
        <end position="91"/>
    </location>
</feature>
<name>A0ABM7FI44_9ACTN</name>
<evidence type="ECO:0000313" key="3">
    <source>
        <dbReference type="Proteomes" id="UP001321542"/>
    </source>
</evidence>
<proteinExistence type="predicted"/>
<gene>
    <name evidence="2" type="ORF">SGFS_073320</name>
</gene>
<evidence type="ECO:0000313" key="2">
    <source>
        <dbReference type="EMBL" id="BBC36038.1"/>
    </source>
</evidence>
<organism evidence="2 3">
    <name type="scientific">Streptomyces graminofaciens</name>
    <dbReference type="NCBI Taxonomy" id="68212"/>
    <lineage>
        <taxon>Bacteria</taxon>
        <taxon>Bacillati</taxon>
        <taxon>Actinomycetota</taxon>
        <taxon>Actinomycetes</taxon>
        <taxon>Kitasatosporales</taxon>
        <taxon>Streptomycetaceae</taxon>
        <taxon>Streptomyces</taxon>
    </lineage>
</organism>
<reference evidence="2 3" key="1">
    <citation type="journal article" date="2010" name="ChemBioChem">
        <title>Cloning and characterization of the biosynthetic gene cluster of 16-membered macrolide antibiotic FD-891: involvement of a dual functional cytochrome P450 monooxygenase catalyzing epoxidation and hydroxylation.</title>
        <authorList>
            <person name="Kudo F."/>
            <person name="Motegi A."/>
            <person name="Mizoue K."/>
            <person name="Eguchi T."/>
        </authorList>
    </citation>
    <scope>NUCLEOTIDE SEQUENCE [LARGE SCALE GENOMIC DNA]</scope>
    <source>
        <strain evidence="2 3">A-8890</strain>
    </source>
</reference>
<feature type="compositionally biased region" description="Basic residues" evidence="1">
    <location>
        <begin position="79"/>
        <end position="91"/>
    </location>
</feature>
<keyword evidence="3" id="KW-1185">Reference proteome</keyword>
<evidence type="ECO:0000256" key="1">
    <source>
        <dbReference type="SAM" id="MobiDB-lite"/>
    </source>
</evidence>
<dbReference type="EMBL" id="AP018448">
    <property type="protein sequence ID" value="BBC36038.1"/>
    <property type="molecule type" value="Genomic_DNA"/>
</dbReference>
<reference evidence="2 3" key="2">
    <citation type="journal article" date="2023" name="ChemBioChem">
        <title>Acyltransferase Domain Exchange between Two Independent Type I Polyketide Synthases in the Same Producer Strain of Macrolide Antibiotics.</title>
        <authorList>
            <person name="Kudo F."/>
            <person name="Kishikawa K."/>
            <person name="Tsuboi K."/>
            <person name="Kido T."/>
            <person name="Usui T."/>
            <person name="Hashimoto J."/>
            <person name="Shin-Ya K."/>
            <person name="Miyanaga A."/>
            <person name="Eguchi T."/>
        </authorList>
    </citation>
    <scope>NUCLEOTIDE SEQUENCE [LARGE SCALE GENOMIC DNA]</scope>
    <source>
        <strain evidence="2 3">A-8890</strain>
    </source>
</reference>
<sequence length="91" mass="10190">MPDLLWDDTKWFFDPAEMPSLPDVFVPDTTVEDGQSVLDLVEEQGWTFQDRSGAIPVRPPARTSTTNPASSSPSGVRGRDRRAIRHPLGRR</sequence>
<feature type="compositionally biased region" description="Low complexity" evidence="1">
    <location>
        <begin position="60"/>
        <end position="74"/>
    </location>
</feature>